<keyword evidence="2" id="KW-1185">Reference proteome</keyword>
<organism evidence="1 2">
    <name type="scientific">Papaver atlanticum</name>
    <dbReference type="NCBI Taxonomy" id="357466"/>
    <lineage>
        <taxon>Eukaryota</taxon>
        <taxon>Viridiplantae</taxon>
        <taxon>Streptophyta</taxon>
        <taxon>Embryophyta</taxon>
        <taxon>Tracheophyta</taxon>
        <taxon>Spermatophyta</taxon>
        <taxon>Magnoliopsida</taxon>
        <taxon>Ranunculales</taxon>
        <taxon>Papaveraceae</taxon>
        <taxon>Papaveroideae</taxon>
        <taxon>Papaver</taxon>
    </lineage>
</organism>
<name>A0AAD4TGH3_9MAGN</name>
<gene>
    <name evidence="1" type="ORF">MKW98_018854</name>
</gene>
<proteinExistence type="predicted"/>
<reference evidence="1" key="1">
    <citation type="submission" date="2022-04" db="EMBL/GenBank/DDBJ databases">
        <title>A functionally conserved STORR gene fusion in Papaver species that diverged 16.8 million years ago.</title>
        <authorList>
            <person name="Catania T."/>
        </authorList>
    </citation>
    <scope>NUCLEOTIDE SEQUENCE</scope>
    <source>
        <strain evidence="1">S-188037</strain>
    </source>
</reference>
<feature type="non-terminal residue" evidence="1">
    <location>
        <position position="113"/>
    </location>
</feature>
<comment type="caution">
    <text evidence="1">The sequence shown here is derived from an EMBL/GenBank/DDBJ whole genome shotgun (WGS) entry which is preliminary data.</text>
</comment>
<evidence type="ECO:0000313" key="1">
    <source>
        <dbReference type="EMBL" id="KAI3959754.1"/>
    </source>
</evidence>
<dbReference type="Proteomes" id="UP001202328">
    <property type="component" value="Unassembled WGS sequence"/>
</dbReference>
<protein>
    <submittedName>
        <fullName evidence="1">Uncharacterized protein</fullName>
    </submittedName>
</protein>
<accession>A0AAD4TGH3</accession>
<dbReference type="EMBL" id="JAJJMB010000989">
    <property type="protein sequence ID" value="KAI3959754.1"/>
    <property type="molecule type" value="Genomic_DNA"/>
</dbReference>
<sequence>WFSFSETPKVKLLCSKERNWNRNGFGNPSNKNQKDSHIGWFRDESDPGFRDVHTIERTRLITRILKCRLIRWLSQKGKKSPSALSLVMLMIYLTSTNPNLREEIRLRGMKGLN</sequence>
<evidence type="ECO:0000313" key="2">
    <source>
        <dbReference type="Proteomes" id="UP001202328"/>
    </source>
</evidence>
<dbReference type="AlphaFoldDB" id="A0AAD4TGH3"/>